<dbReference type="Proteomes" id="UP001331761">
    <property type="component" value="Unassembled WGS sequence"/>
</dbReference>
<dbReference type="PANTHER" id="PTHR21593:SF36">
    <property type="entry name" value="DUF148 DOMAIN-CONTAINING PROTEIN-RELATED"/>
    <property type="match status" value="1"/>
</dbReference>
<proteinExistence type="predicted"/>
<gene>
    <name evidence="3" type="ORF">GCK32_011056</name>
</gene>
<keyword evidence="4" id="KW-1185">Reference proteome</keyword>
<sequence length="309" mass="33758">MYTSVIFSLVLASCANGQWNFAAPGANFNPMLAGSQVQPAGGLYGSSLTSQPGSDQLAAQFAPQFAQFGTQYQGYAGQNSALDRYQGQMMPNLPIDTLRLYAAAQSPYGLQQTGFANQPRPFQQLTHQPGAFGPHSAIQGGPIGPLGYSRGLQTTGYDQYQADDFMGTIEKPASTPPTSGPVRVIPPFMKGQSVEDQDKFYAIVQHPTWSSAEKNAKIEELVQNMSADAQNTFAQYQRATSSDLSAKRQRVHEAVAAMSPEAQQQFQKVSALMTNPRIPEQERLQKIQDLYSKLPDSVRQEFDAKFTNL</sequence>
<dbReference type="PANTHER" id="PTHR21593">
    <property type="entry name" value="PRION-LIKE- Q/N-RICH -DOMAIN-BEARING PROTEIN PROTEIN"/>
    <property type="match status" value="1"/>
</dbReference>
<comment type="caution">
    <text evidence="3">The sequence shown here is derived from an EMBL/GenBank/DDBJ whole genome shotgun (WGS) entry which is preliminary data.</text>
</comment>
<reference evidence="3 4" key="1">
    <citation type="submission" date="2019-10" db="EMBL/GenBank/DDBJ databases">
        <title>Assembly and Annotation for the nematode Trichostrongylus colubriformis.</title>
        <authorList>
            <person name="Martin J."/>
        </authorList>
    </citation>
    <scope>NUCLEOTIDE SEQUENCE [LARGE SCALE GENOMIC DNA]</scope>
    <source>
        <strain evidence="3">G859</strain>
        <tissue evidence="3">Whole worm</tissue>
    </source>
</reference>
<feature type="domain" description="SXP/RAL-2 family protein Ani s 5-like cation-binding" evidence="2">
    <location>
        <begin position="195"/>
        <end position="299"/>
    </location>
</feature>
<evidence type="ECO:0000259" key="2">
    <source>
        <dbReference type="Pfam" id="PF02520"/>
    </source>
</evidence>
<organism evidence="3 4">
    <name type="scientific">Trichostrongylus colubriformis</name>
    <name type="common">Black scour worm</name>
    <dbReference type="NCBI Taxonomy" id="6319"/>
    <lineage>
        <taxon>Eukaryota</taxon>
        <taxon>Metazoa</taxon>
        <taxon>Ecdysozoa</taxon>
        <taxon>Nematoda</taxon>
        <taxon>Chromadorea</taxon>
        <taxon>Rhabditida</taxon>
        <taxon>Rhabditina</taxon>
        <taxon>Rhabditomorpha</taxon>
        <taxon>Strongyloidea</taxon>
        <taxon>Trichostrongylidae</taxon>
        <taxon>Trichostrongylus</taxon>
    </lineage>
</organism>
<name>A0AAN8II66_TRICO</name>
<dbReference type="EMBL" id="WIXE01018065">
    <property type="protein sequence ID" value="KAK5971238.1"/>
    <property type="molecule type" value="Genomic_DNA"/>
</dbReference>
<dbReference type="AlphaFoldDB" id="A0AAN8II66"/>
<feature type="signal peptide" evidence="1">
    <location>
        <begin position="1"/>
        <end position="17"/>
    </location>
</feature>
<evidence type="ECO:0000313" key="3">
    <source>
        <dbReference type="EMBL" id="KAK5971238.1"/>
    </source>
</evidence>
<dbReference type="Pfam" id="PF02520">
    <property type="entry name" value="ANIS5_cation-bd"/>
    <property type="match status" value="1"/>
</dbReference>
<evidence type="ECO:0000256" key="1">
    <source>
        <dbReference type="SAM" id="SignalP"/>
    </source>
</evidence>
<dbReference type="InterPro" id="IPR052823">
    <property type="entry name" value="SXP/RAL-2_related"/>
</dbReference>
<keyword evidence="1" id="KW-0732">Signal</keyword>
<protein>
    <submittedName>
        <fullName evidence="3">DUF148 domain-containing protein</fullName>
    </submittedName>
</protein>
<dbReference type="InterPro" id="IPR003677">
    <property type="entry name" value="ANIS5_cation-bd"/>
</dbReference>
<evidence type="ECO:0000313" key="4">
    <source>
        <dbReference type="Proteomes" id="UP001331761"/>
    </source>
</evidence>
<accession>A0AAN8II66</accession>
<feature type="chain" id="PRO_5042853172" evidence="1">
    <location>
        <begin position="18"/>
        <end position="309"/>
    </location>
</feature>